<evidence type="ECO:0000313" key="3">
    <source>
        <dbReference type="EMBL" id="KAJ1648087.1"/>
    </source>
</evidence>
<dbReference type="Proteomes" id="UP001145021">
    <property type="component" value="Unassembled WGS sequence"/>
</dbReference>
<feature type="domain" description="FHA" evidence="2">
    <location>
        <begin position="63"/>
        <end position="115"/>
    </location>
</feature>
<dbReference type="AlphaFoldDB" id="A0A9W7XSA6"/>
<reference evidence="3" key="1">
    <citation type="submission" date="2022-07" db="EMBL/GenBank/DDBJ databases">
        <title>Phylogenomic reconstructions and comparative analyses of Kickxellomycotina fungi.</title>
        <authorList>
            <person name="Reynolds N.K."/>
            <person name="Stajich J.E."/>
            <person name="Barry K."/>
            <person name="Grigoriev I.V."/>
            <person name="Crous P."/>
            <person name="Smith M.E."/>
        </authorList>
    </citation>
    <scope>NUCLEOTIDE SEQUENCE</scope>
    <source>
        <strain evidence="3">NBRC 105413</strain>
    </source>
</reference>
<proteinExistence type="predicted"/>
<accession>A0A9W7XSA6</accession>
<dbReference type="PROSITE" id="PS50006">
    <property type="entry name" value="FHA_DOMAIN"/>
    <property type="match status" value="1"/>
</dbReference>
<comment type="caution">
    <text evidence="3">The sequence shown here is derived from an EMBL/GenBank/DDBJ whole genome shotgun (WGS) entry which is preliminary data.</text>
</comment>
<dbReference type="SUPFAM" id="SSF49879">
    <property type="entry name" value="SMAD/FHA domain"/>
    <property type="match status" value="1"/>
</dbReference>
<dbReference type="Pfam" id="PF00498">
    <property type="entry name" value="FHA"/>
    <property type="match status" value="1"/>
</dbReference>
<evidence type="ECO:0000259" key="2">
    <source>
        <dbReference type="PROSITE" id="PS50006"/>
    </source>
</evidence>
<feature type="region of interest" description="Disordered" evidence="1">
    <location>
        <begin position="263"/>
        <end position="331"/>
    </location>
</feature>
<name>A0A9W7XSA6_9FUNG</name>
<organism evidence="3 4">
    <name type="scientific">Coemansia asiatica</name>
    <dbReference type="NCBI Taxonomy" id="1052880"/>
    <lineage>
        <taxon>Eukaryota</taxon>
        <taxon>Fungi</taxon>
        <taxon>Fungi incertae sedis</taxon>
        <taxon>Zoopagomycota</taxon>
        <taxon>Kickxellomycotina</taxon>
        <taxon>Kickxellomycetes</taxon>
        <taxon>Kickxellales</taxon>
        <taxon>Kickxellaceae</taxon>
        <taxon>Coemansia</taxon>
    </lineage>
</organism>
<gene>
    <name evidence="3" type="ORF">LPJ64_000623</name>
</gene>
<keyword evidence="4" id="KW-1185">Reference proteome</keyword>
<dbReference type="Gene3D" id="2.60.200.20">
    <property type="match status" value="1"/>
</dbReference>
<evidence type="ECO:0000256" key="1">
    <source>
        <dbReference type="SAM" id="MobiDB-lite"/>
    </source>
</evidence>
<evidence type="ECO:0000313" key="4">
    <source>
        <dbReference type="Proteomes" id="UP001145021"/>
    </source>
</evidence>
<protein>
    <recommendedName>
        <fullName evidence="2">FHA domain-containing protein</fullName>
    </recommendedName>
</protein>
<feature type="compositionally biased region" description="Low complexity" evidence="1">
    <location>
        <begin position="275"/>
        <end position="287"/>
    </location>
</feature>
<dbReference type="EMBL" id="JANBOH010000012">
    <property type="protein sequence ID" value="KAJ1648087.1"/>
    <property type="molecule type" value="Genomic_DNA"/>
</dbReference>
<dbReference type="InterPro" id="IPR000253">
    <property type="entry name" value="FHA_dom"/>
</dbReference>
<dbReference type="InterPro" id="IPR008984">
    <property type="entry name" value="SMAD_FHA_dom_sf"/>
</dbReference>
<sequence>MEMLSQVYSDSTCGLAPVSTTAETLKTTAGTKQQTADENTTADIDWKQALNDKVILGHYGKTVTIGRSNTCMLQIGSKTTTISRRHAEITHKGDDHGYELHVLGFNGVRVNGKLCVKDARLRLNTGDEINFVGIRFRFREPAVPKEEAEEWWPEPMRKRRAGEDGGAEKRIRLLGSEGLGLESSADTLVGGSEIGAFDGSTRALPAMQIINCLPPSSPPPMLLFEGDDDYDDAVDELGPGHGGEPLPEPTADAFAAQEDICKPEPKQESPPVVSKPAKAIKPIKQIKLGSRAPSTENKENNKENLNDKQAAKPGKAAKTTRTPNKAGKKHDDEMMASLRELLGIVDPSECLANSIDSETEAFLTHRPEHPLSLPPGSSLVDLVVQTMVFSARTSHTISDLLRDMAHADGPEAPVWRHHLTWTLFHSRCFGRVERRVKDASDRRAEDKWYYDAAQDECAERRANFGGLVRTARRCTLRDTQYFFKQVPKLPSFRYK</sequence>
<dbReference type="SMART" id="SM00240">
    <property type="entry name" value="FHA"/>
    <property type="match status" value="1"/>
</dbReference>
<feature type="compositionally biased region" description="Basic and acidic residues" evidence="1">
    <location>
        <begin position="296"/>
        <end position="310"/>
    </location>
</feature>